<proteinExistence type="predicted"/>
<dbReference type="InterPro" id="IPR013083">
    <property type="entry name" value="Znf_RING/FYVE/PHD"/>
</dbReference>
<dbReference type="PROSITE" id="PS50014">
    <property type="entry name" value="BROMODOMAIN_2"/>
    <property type="match status" value="1"/>
</dbReference>
<sequence>VNIREDIAESMNEYVCSECRSQKEERDEELYCICRQPYDESQFYIGCDRCQDWFHGRCVGISQTEADNIEKYLCPNCQSSKVQKSNTKDLTNRDYDQLRRLLRQLQSHKMAWPFLDPVSEIDAPDYYRVIKEPMDLSTLDDKMRNRQYRKLGEFIGDVTKIFDNCRFYNPSDSPFFQCADVLEKFFVQKIKMIQQTISL</sequence>
<evidence type="ECO:0000259" key="7">
    <source>
        <dbReference type="PROSITE" id="PS50014"/>
    </source>
</evidence>
<dbReference type="PRINTS" id="PR00503">
    <property type="entry name" value="BROMODOMAIN"/>
</dbReference>
<dbReference type="PANTHER" id="PTHR45975">
    <property type="entry name" value="NUCLEOSOME-REMODELING FACTOR SUBUNIT BPTF"/>
    <property type="match status" value="1"/>
</dbReference>
<dbReference type="Pfam" id="PF00628">
    <property type="entry name" value="PHD"/>
    <property type="match status" value="1"/>
</dbReference>
<evidence type="ECO:0000256" key="5">
    <source>
        <dbReference type="PROSITE-ProRule" id="PRU00035"/>
    </source>
</evidence>
<dbReference type="GeneID" id="102801096"/>
<dbReference type="PROSITE" id="PS00633">
    <property type="entry name" value="BROMODOMAIN_1"/>
    <property type="match status" value="1"/>
</dbReference>
<keyword evidence="3" id="KW-0862">Zinc</keyword>
<keyword evidence="2 6" id="KW-0863">Zinc-finger</keyword>
<dbReference type="CDD" id="cd15560">
    <property type="entry name" value="PHD2_3_BPTF"/>
    <property type="match status" value="1"/>
</dbReference>
<dbReference type="InterPro" id="IPR038028">
    <property type="entry name" value="BPTF"/>
</dbReference>
<evidence type="ECO:0000256" key="4">
    <source>
        <dbReference type="ARBA" id="ARBA00023117"/>
    </source>
</evidence>
<name>A0ABM0MP61_SACKO</name>
<keyword evidence="4 5" id="KW-0103">Bromodomain</keyword>
<dbReference type="Gene3D" id="1.20.920.10">
    <property type="entry name" value="Bromodomain-like"/>
    <property type="match status" value="1"/>
</dbReference>
<dbReference type="InterPro" id="IPR036427">
    <property type="entry name" value="Bromodomain-like_sf"/>
</dbReference>
<evidence type="ECO:0000259" key="8">
    <source>
        <dbReference type="PROSITE" id="PS50016"/>
    </source>
</evidence>
<dbReference type="PANTHER" id="PTHR45975:SF2">
    <property type="entry name" value="NUCLEOSOME-REMODELING FACTOR SUBUNIT BPTF"/>
    <property type="match status" value="1"/>
</dbReference>
<dbReference type="SUPFAM" id="SSF47370">
    <property type="entry name" value="Bromodomain"/>
    <property type="match status" value="1"/>
</dbReference>
<dbReference type="SUPFAM" id="SSF57903">
    <property type="entry name" value="FYVE/PHD zinc finger"/>
    <property type="match status" value="1"/>
</dbReference>
<dbReference type="InterPro" id="IPR011011">
    <property type="entry name" value="Znf_FYVE_PHD"/>
</dbReference>
<feature type="non-terminal residue" evidence="10">
    <location>
        <position position="1"/>
    </location>
</feature>
<dbReference type="Gene3D" id="3.30.40.10">
    <property type="entry name" value="Zinc/RING finger domain, C3HC4 (zinc finger)"/>
    <property type="match status" value="1"/>
</dbReference>
<dbReference type="PROSITE" id="PS01359">
    <property type="entry name" value="ZF_PHD_1"/>
    <property type="match status" value="1"/>
</dbReference>
<feature type="domain" description="Bromo" evidence="7">
    <location>
        <begin position="106"/>
        <end position="176"/>
    </location>
</feature>
<feature type="domain" description="PHD-type" evidence="8">
    <location>
        <begin position="29"/>
        <end position="80"/>
    </location>
</feature>
<dbReference type="InterPro" id="IPR001487">
    <property type="entry name" value="Bromodomain"/>
</dbReference>
<dbReference type="InterPro" id="IPR019786">
    <property type="entry name" value="Zinc_finger_PHD-type_CS"/>
</dbReference>
<protein>
    <submittedName>
        <fullName evidence="10">Nucleosome-remodeling factor subunit BPTF-like</fullName>
    </submittedName>
</protein>
<dbReference type="InterPro" id="IPR001965">
    <property type="entry name" value="Znf_PHD"/>
</dbReference>
<evidence type="ECO:0000313" key="10">
    <source>
        <dbReference type="RefSeq" id="XP_006821802.1"/>
    </source>
</evidence>
<evidence type="ECO:0000256" key="2">
    <source>
        <dbReference type="ARBA" id="ARBA00022771"/>
    </source>
</evidence>
<evidence type="ECO:0000313" key="9">
    <source>
        <dbReference type="Proteomes" id="UP000694865"/>
    </source>
</evidence>
<dbReference type="SMART" id="SM00249">
    <property type="entry name" value="PHD"/>
    <property type="match status" value="1"/>
</dbReference>
<accession>A0ABM0MP61</accession>
<reference evidence="10" key="1">
    <citation type="submission" date="2025-08" db="UniProtKB">
        <authorList>
            <consortium name="RefSeq"/>
        </authorList>
    </citation>
    <scope>IDENTIFICATION</scope>
    <source>
        <tissue evidence="10">Testes</tissue>
    </source>
</reference>
<dbReference type="Proteomes" id="UP000694865">
    <property type="component" value="Unplaced"/>
</dbReference>
<keyword evidence="9" id="KW-1185">Reference proteome</keyword>
<dbReference type="PROSITE" id="PS50016">
    <property type="entry name" value="ZF_PHD_2"/>
    <property type="match status" value="1"/>
</dbReference>
<dbReference type="Pfam" id="PF00439">
    <property type="entry name" value="Bromodomain"/>
    <property type="match status" value="1"/>
</dbReference>
<dbReference type="CDD" id="cd05509">
    <property type="entry name" value="Bromo_gcn5_like"/>
    <property type="match status" value="1"/>
</dbReference>
<dbReference type="RefSeq" id="XP_006821802.1">
    <property type="nucleotide sequence ID" value="XM_006821739.1"/>
</dbReference>
<dbReference type="InterPro" id="IPR018359">
    <property type="entry name" value="Bromodomain_CS"/>
</dbReference>
<organism evidence="9 10">
    <name type="scientific">Saccoglossus kowalevskii</name>
    <name type="common">Acorn worm</name>
    <dbReference type="NCBI Taxonomy" id="10224"/>
    <lineage>
        <taxon>Eukaryota</taxon>
        <taxon>Metazoa</taxon>
        <taxon>Hemichordata</taxon>
        <taxon>Enteropneusta</taxon>
        <taxon>Harrimaniidae</taxon>
        <taxon>Saccoglossus</taxon>
    </lineage>
</organism>
<evidence type="ECO:0000256" key="3">
    <source>
        <dbReference type="ARBA" id="ARBA00022833"/>
    </source>
</evidence>
<keyword evidence="1" id="KW-0479">Metal-binding</keyword>
<dbReference type="SMART" id="SM00297">
    <property type="entry name" value="BROMO"/>
    <property type="match status" value="1"/>
</dbReference>
<evidence type="ECO:0000256" key="1">
    <source>
        <dbReference type="ARBA" id="ARBA00022723"/>
    </source>
</evidence>
<evidence type="ECO:0000256" key="6">
    <source>
        <dbReference type="PROSITE-ProRule" id="PRU00146"/>
    </source>
</evidence>
<gene>
    <name evidence="10" type="primary">LOC102801096</name>
</gene>
<dbReference type="InterPro" id="IPR019787">
    <property type="entry name" value="Znf_PHD-finger"/>
</dbReference>